<feature type="domain" description="Outer membrane protein beta-barrel" evidence="3">
    <location>
        <begin position="61"/>
        <end position="204"/>
    </location>
</feature>
<dbReference type="RefSeq" id="WP_213354544.1">
    <property type="nucleotide sequence ID" value="NZ_JAHBGB010000041.1"/>
</dbReference>
<dbReference type="InterPro" id="IPR011250">
    <property type="entry name" value="OMP/PagP_B-barrel"/>
</dbReference>
<gene>
    <name evidence="4" type="ORF">ACFSNC_01880</name>
</gene>
<evidence type="ECO:0000259" key="3">
    <source>
        <dbReference type="Pfam" id="PF13505"/>
    </source>
</evidence>
<dbReference type="Pfam" id="PF13505">
    <property type="entry name" value="OMP_b-brl"/>
    <property type="match status" value="1"/>
</dbReference>
<organism evidence="4 5">
    <name type="scientific">Ancylobacter oerskovii</name>
    <dbReference type="NCBI Taxonomy" id="459519"/>
    <lineage>
        <taxon>Bacteria</taxon>
        <taxon>Pseudomonadati</taxon>
        <taxon>Pseudomonadota</taxon>
        <taxon>Alphaproteobacteria</taxon>
        <taxon>Hyphomicrobiales</taxon>
        <taxon>Xanthobacteraceae</taxon>
        <taxon>Ancylobacter</taxon>
    </lineage>
</organism>
<keyword evidence="5" id="KW-1185">Reference proteome</keyword>
<sequence>MGIDRRWRQGLAALGLATGLAAGLALPLAGVAQAADPVAADPAAVDDLSADDLLAKAPQIEESRFWYLRVDAGYVFNETPDGVGGGGLDDAALVGLGIGGRFSDWLRLDLTADYRIRADYALGGVSGDYGVATLLANAYVDLGSWNALTPYIGAGIGLGYADLDAPGYGSGWGLAWAAMGGVAIDLAPNWQLDLGYRYLALENIDLGGGLPDIDQAAHEIRIGLRVAID</sequence>
<evidence type="ECO:0000313" key="5">
    <source>
        <dbReference type="Proteomes" id="UP001597299"/>
    </source>
</evidence>
<reference evidence="5" key="1">
    <citation type="journal article" date="2019" name="Int. J. Syst. Evol. Microbiol.">
        <title>The Global Catalogue of Microorganisms (GCM) 10K type strain sequencing project: providing services to taxonomists for standard genome sequencing and annotation.</title>
        <authorList>
            <consortium name="The Broad Institute Genomics Platform"/>
            <consortium name="The Broad Institute Genome Sequencing Center for Infectious Disease"/>
            <person name="Wu L."/>
            <person name="Ma J."/>
        </authorList>
    </citation>
    <scope>NUCLEOTIDE SEQUENCE [LARGE SCALE GENOMIC DNA]</scope>
    <source>
        <strain evidence="5">CCM 7435</strain>
    </source>
</reference>
<dbReference type="Proteomes" id="UP001597299">
    <property type="component" value="Unassembled WGS sequence"/>
</dbReference>
<dbReference type="InterPro" id="IPR027385">
    <property type="entry name" value="Beta-barrel_OMP"/>
</dbReference>
<comment type="caution">
    <text evidence="4">The sequence shown here is derived from an EMBL/GenBank/DDBJ whole genome shotgun (WGS) entry which is preliminary data.</text>
</comment>
<feature type="chain" id="PRO_5045772715" evidence="2">
    <location>
        <begin position="35"/>
        <end position="229"/>
    </location>
</feature>
<proteinExistence type="predicted"/>
<dbReference type="SUPFAM" id="SSF56925">
    <property type="entry name" value="OMPA-like"/>
    <property type="match status" value="1"/>
</dbReference>
<protein>
    <submittedName>
        <fullName evidence="4">Outer membrane protein</fullName>
    </submittedName>
</protein>
<evidence type="ECO:0000256" key="2">
    <source>
        <dbReference type="SAM" id="SignalP"/>
    </source>
</evidence>
<dbReference type="Gene3D" id="2.40.160.20">
    <property type="match status" value="1"/>
</dbReference>
<feature type="signal peptide" evidence="2">
    <location>
        <begin position="1"/>
        <end position="34"/>
    </location>
</feature>
<name>A0ABW4YS33_9HYPH</name>
<evidence type="ECO:0000256" key="1">
    <source>
        <dbReference type="ARBA" id="ARBA00022729"/>
    </source>
</evidence>
<evidence type="ECO:0000313" key="4">
    <source>
        <dbReference type="EMBL" id="MFD2139141.1"/>
    </source>
</evidence>
<accession>A0ABW4YS33</accession>
<keyword evidence="1 2" id="KW-0732">Signal</keyword>
<dbReference type="EMBL" id="JBHUHD010000001">
    <property type="protein sequence ID" value="MFD2139141.1"/>
    <property type="molecule type" value="Genomic_DNA"/>
</dbReference>